<comment type="subcellular location">
    <subcellularLocation>
        <location evidence="1 14">Endoplasmic reticulum membrane</location>
        <topology evidence="1 14">Multi-pass membrane protein</topology>
    </subcellularLocation>
</comment>
<gene>
    <name evidence="16" type="ORF">PPACK8108_LOCUS9785</name>
</gene>
<feature type="transmembrane region" description="Helical" evidence="14">
    <location>
        <begin position="32"/>
        <end position="52"/>
    </location>
</feature>
<feature type="transmembrane region" description="Helical" evidence="14">
    <location>
        <begin position="534"/>
        <end position="552"/>
    </location>
</feature>
<dbReference type="PANTHER" id="PTHR10050">
    <property type="entry name" value="DOLICHYL-PHOSPHATE-MANNOSE--PROTEIN MANNOSYLTRANSFERASE"/>
    <property type="match status" value="1"/>
</dbReference>
<keyword evidence="10 14" id="KW-0472">Membrane</keyword>
<keyword evidence="4 14" id="KW-0328">Glycosyltransferase</keyword>
<evidence type="ECO:0000256" key="7">
    <source>
        <dbReference type="ARBA" id="ARBA00022737"/>
    </source>
</evidence>
<dbReference type="CDD" id="cd23285">
    <property type="entry name" value="beta-trefoil_MIR_PMT4-like"/>
    <property type="match status" value="1"/>
</dbReference>
<keyword evidence="11" id="KW-0325">Glycoprotein</keyword>
<keyword evidence="6 14" id="KW-0812">Transmembrane</keyword>
<evidence type="ECO:0000256" key="2">
    <source>
        <dbReference type="ARBA" id="ARBA00004922"/>
    </source>
</evidence>
<dbReference type="Pfam" id="PF02815">
    <property type="entry name" value="MIR"/>
    <property type="match status" value="1"/>
</dbReference>
<evidence type="ECO:0000256" key="11">
    <source>
        <dbReference type="ARBA" id="ARBA00023180"/>
    </source>
</evidence>
<dbReference type="FunFam" id="2.80.10.50:FF:000044">
    <property type="entry name" value="Dolichyl-phosphate-mannose-protein mannosyltransferase 4"/>
    <property type="match status" value="1"/>
</dbReference>
<comment type="pathway">
    <text evidence="2 14">Protein modification; protein glycosylation.</text>
</comment>
<evidence type="ECO:0000256" key="5">
    <source>
        <dbReference type="ARBA" id="ARBA00022679"/>
    </source>
</evidence>
<comment type="catalytic activity">
    <reaction evidence="12 14">
        <text>a di-trans,poly-cis-dolichyl beta-D-mannosyl phosphate + L-threonyl-[protein] = 3-O-(alpha-D-mannosyl)-L-threonyl-[protein] + a di-trans,poly-cis-dolichyl phosphate + H(+)</text>
        <dbReference type="Rhea" id="RHEA:53396"/>
        <dbReference type="Rhea" id="RHEA-COMP:11060"/>
        <dbReference type="Rhea" id="RHEA-COMP:13547"/>
        <dbReference type="Rhea" id="RHEA-COMP:19498"/>
        <dbReference type="Rhea" id="RHEA-COMP:19501"/>
        <dbReference type="ChEBI" id="CHEBI:15378"/>
        <dbReference type="ChEBI" id="CHEBI:30013"/>
        <dbReference type="ChEBI" id="CHEBI:57683"/>
        <dbReference type="ChEBI" id="CHEBI:58211"/>
        <dbReference type="ChEBI" id="CHEBI:137323"/>
        <dbReference type="EC" id="2.4.1.109"/>
    </reaction>
</comment>
<comment type="function">
    <text evidence="14">Transfers mannose from Dol-P-mannose to Ser or Thr residues on proteins.</text>
</comment>
<dbReference type="GO" id="GO:0005789">
    <property type="term" value="C:endoplasmic reticulum membrane"/>
    <property type="evidence" value="ECO:0007669"/>
    <property type="project" value="UniProtKB-SubCell"/>
</dbReference>
<reference evidence="16" key="1">
    <citation type="submission" date="2022-06" db="EMBL/GenBank/DDBJ databases">
        <authorList>
            <consortium name="SYNGENTA / RWTH Aachen University"/>
        </authorList>
    </citation>
    <scope>NUCLEOTIDE SEQUENCE</scope>
</reference>
<dbReference type="Pfam" id="PF02366">
    <property type="entry name" value="PMT"/>
    <property type="match status" value="1"/>
</dbReference>
<dbReference type="InterPro" id="IPR003342">
    <property type="entry name" value="ArnT-like_N"/>
</dbReference>
<keyword evidence="8 14" id="KW-0256">Endoplasmic reticulum</keyword>
<feature type="transmembrane region" description="Helical" evidence="14">
    <location>
        <begin position="608"/>
        <end position="631"/>
    </location>
</feature>
<evidence type="ECO:0000256" key="3">
    <source>
        <dbReference type="ARBA" id="ARBA00007222"/>
    </source>
</evidence>
<dbReference type="Gene3D" id="2.80.10.50">
    <property type="match status" value="1"/>
</dbReference>
<evidence type="ECO:0000256" key="4">
    <source>
        <dbReference type="ARBA" id="ARBA00022676"/>
    </source>
</evidence>
<feature type="transmembrane region" description="Helical" evidence="14">
    <location>
        <begin position="564"/>
        <end position="583"/>
    </location>
</feature>
<dbReference type="EC" id="2.4.1.109" evidence="14"/>
<dbReference type="AlphaFoldDB" id="A0AAV0AX62"/>
<dbReference type="PROSITE" id="PS50919">
    <property type="entry name" value="MIR"/>
    <property type="match status" value="2"/>
</dbReference>
<evidence type="ECO:0000256" key="6">
    <source>
        <dbReference type="ARBA" id="ARBA00022692"/>
    </source>
</evidence>
<comment type="similarity">
    <text evidence="3 14">Belongs to the glycosyltransferase 39 family.</text>
</comment>
<feature type="transmembrane region" description="Helical" evidence="14">
    <location>
        <begin position="82"/>
        <end position="101"/>
    </location>
</feature>
<dbReference type="InterPro" id="IPR032421">
    <property type="entry name" value="PMT_4TMC"/>
</dbReference>
<evidence type="ECO:0000256" key="12">
    <source>
        <dbReference type="ARBA" id="ARBA00045085"/>
    </source>
</evidence>
<comment type="catalytic activity">
    <reaction evidence="13 14">
        <text>a di-trans,poly-cis-dolichyl beta-D-mannosyl phosphate + L-seryl-[protein] = 3-O-(alpha-D-mannosyl)-L-seryl-[protein] + a di-trans,poly-cis-dolichyl phosphate + H(+)</text>
        <dbReference type="Rhea" id="RHEA:17377"/>
        <dbReference type="Rhea" id="RHEA-COMP:9863"/>
        <dbReference type="Rhea" id="RHEA-COMP:13546"/>
        <dbReference type="Rhea" id="RHEA-COMP:19498"/>
        <dbReference type="Rhea" id="RHEA-COMP:19501"/>
        <dbReference type="ChEBI" id="CHEBI:15378"/>
        <dbReference type="ChEBI" id="CHEBI:29999"/>
        <dbReference type="ChEBI" id="CHEBI:57683"/>
        <dbReference type="ChEBI" id="CHEBI:58211"/>
        <dbReference type="ChEBI" id="CHEBI:137321"/>
        <dbReference type="EC" id="2.4.1.109"/>
    </reaction>
</comment>
<evidence type="ECO:0000259" key="15">
    <source>
        <dbReference type="PROSITE" id="PS50919"/>
    </source>
</evidence>
<dbReference type="PANTHER" id="PTHR10050:SF51">
    <property type="entry name" value="PROTEIN O-MANNOSYL-TRANSFERASE 1"/>
    <property type="match status" value="1"/>
</dbReference>
<dbReference type="InterPro" id="IPR036300">
    <property type="entry name" value="MIR_dom_sf"/>
</dbReference>
<dbReference type="Proteomes" id="UP001153365">
    <property type="component" value="Unassembled WGS sequence"/>
</dbReference>
<evidence type="ECO:0000256" key="13">
    <source>
        <dbReference type="ARBA" id="ARBA00045102"/>
    </source>
</evidence>
<comment type="caution">
    <text evidence="16">The sequence shown here is derived from an EMBL/GenBank/DDBJ whole genome shotgun (WGS) entry which is preliminary data.</text>
</comment>
<feature type="domain" description="MIR" evidence="15">
    <location>
        <begin position="292"/>
        <end position="346"/>
    </location>
</feature>
<keyword evidence="17" id="KW-1185">Reference proteome</keyword>
<dbReference type="EMBL" id="CALTRL010002146">
    <property type="protein sequence ID" value="CAH7674855.1"/>
    <property type="molecule type" value="Genomic_DNA"/>
</dbReference>
<evidence type="ECO:0000256" key="8">
    <source>
        <dbReference type="ARBA" id="ARBA00022824"/>
    </source>
</evidence>
<feature type="transmembrane region" description="Helical" evidence="14">
    <location>
        <begin position="121"/>
        <end position="149"/>
    </location>
</feature>
<dbReference type="InterPro" id="IPR027005">
    <property type="entry name" value="PMT-like"/>
</dbReference>
<protein>
    <recommendedName>
        <fullName evidence="14">Dolichyl-phosphate-mannose--protein mannosyltransferase</fullName>
        <ecNumber evidence="14">2.4.1.109</ecNumber>
    </recommendedName>
</protein>
<evidence type="ECO:0000313" key="16">
    <source>
        <dbReference type="EMBL" id="CAH7674855.1"/>
    </source>
</evidence>
<dbReference type="SUPFAM" id="SSF82109">
    <property type="entry name" value="MIR domain"/>
    <property type="match status" value="1"/>
</dbReference>
<dbReference type="InterPro" id="IPR016093">
    <property type="entry name" value="MIR_motif"/>
</dbReference>
<dbReference type="GO" id="GO:0004169">
    <property type="term" value="F:dolichyl-phosphate-mannose-protein mannosyltransferase activity"/>
    <property type="evidence" value="ECO:0007669"/>
    <property type="project" value="UniProtKB-UniRule"/>
</dbReference>
<dbReference type="Pfam" id="PF16192">
    <property type="entry name" value="PMT_4TMC"/>
    <property type="match status" value="1"/>
</dbReference>
<evidence type="ECO:0000313" key="17">
    <source>
        <dbReference type="Proteomes" id="UP001153365"/>
    </source>
</evidence>
<name>A0AAV0AX62_PHAPC</name>
<evidence type="ECO:0000256" key="1">
    <source>
        <dbReference type="ARBA" id="ARBA00004477"/>
    </source>
</evidence>
<keyword evidence="9 14" id="KW-1133">Transmembrane helix</keyword>
<feature type="transmembrane region" description="Helical" evidence="14">
    <location>
        <begin position="170"/>
        <end position="191"/>
    </location>
</feature>
<keyword evidence="5 14" id="KW-0808">Transferase</keyword>
<sequence length="661" mass="75781">MLALHGWLVGFKGNFEFENIGDLYLDKEVPYVALRSLSAVIGSITCCLVYAIMKESGYPAVASLFSASLIVFDNAHVVHTRLILLDAPLIFFLACSLFSYIKFYKHRHVEFSKAWWKWLCLTGVSLSLTLSCKLIGLFTFFSIGMAVALDLWEMLDIRKGHSLDHVGRHVLARVSALIVLPLAIYVFWFWIHFKVLIYSGTGDEFMSSAFQETLIGSPLTIASEEIRYNDTLVFQHRATKCFLHSHPERYPLKYPDGRISSQGQQVTCYPHNDSNNHWIVEPTKPVPSSGRGQIVRHNDIIRLRHANTGTYLFTHDVASPTMATNQEFTTWPDVPESHDRYNETKFKVVIDDAHEGKQWKTKAGHFRLEHLETEVAMWTRNLPLLPDWGFGQQEVNGQRNLLDKTLLWIADEIIRDNTTAHALRPPPPPPKYLRKRSFLKKFFELQFAMLHYNSGLTEAHPYASGPINWPFLLNGVSFWTGDPEEGKQVYMIGNVVGWWCCVMLLSIILGVFGADQFARRRGIAPIPFPVRNRLYKNGGFFILAWAFHYFPFFLMGRQTFLHHYLPAHLCSTLVSGMVFNFILTEKVNHPISVFGPRTRRRLRTISDIHPFVSSVIITIFIVVLIACFKFLSPLSYGTPGLNPEQVNRRRILSTWTLHFAK</sequence>
<dbReference type="SMART" id="SM00472">
    <property type="entry name" value="MIR"/>
    <property type="match status" value="2"/>
</dbReference>
<keyword evidence="7" id="KW-0677">Repeat</keyword>
<organism evidence="16 17">
    <name type="scientific">Phakopsora pachyrhizi</name>
    <name type="common">Asian soybean rust disease fungus</name>
    <dbReference type="NCBI Taxonomy" id="170000"/>
    <lineage>
        <taxon>Eukaryota</taxon>
        <taxon>Fungi</taxon>
        <taxon>Dikarya</taxon>
        <taxon>Basidiomycota</taxon>
        <taxon>Pucciniomycotina</taxon>
        <taxon>Pucciniomycetes</taxon>
        <taxon>Pucciniales</taxon>
        <taxon>Phakopsoraceae</taxon>
        <taxon>Phakopsora</taxon>
    </lineage>
</organism>
<evidence type="ECO:0000256" key="10">
    <source>
        <dbReference type="ARBA" id="ARBA00023136"/>
    </source>
</evidence>
<feature type="transmembrane region" description="Helical" evidence="14">
    <location>
        <begin position="496"/>
        <end position="514"/>
    </location>
</feature>
<evidence type="ECO:0000256" key="14">
    <source>
        <dbReference type="RuleBase" id="RU367007"/>
    </source>
</evidence>
<proteinExistence type="inferred from homology"/>
<accession>A0AAV0AX62</accession>
<evidence type="ECO:0000256" key="9">
    <source>
        <dbReference type="ARBA" id="ARBA00022989"/>
    </source>
</evidence>
<feature type="domain" description="MIR" evidence="15">
    <location>
        <begin position="223"/>
        <end position="283"/>
    </location>
</feature>